<feature type="region of interest" description="Disordered" evidence="1">
    <location>
        <begin position="180"/>
        <end position="251"/>
    </location>
</feature>
<gene>
    <name evidence="3" type="ORF">BDV35DRAFT_387922</name>
</gene>
<reference evidence="3" key="1">
    <citation type="submission" date="2019-04" db="EMBL/GenBank/DDBJ databases">
        <title>Friends and foes A comparative genomics study of 23 Aspergillus species from section Flavi.</title>
        <authorList>
            <consortium name="DOE Joint Genome Institute"/>
            <person name="Kjaerbolling I."/>
            <person name="Vesth T."/>
            <person name="Frisvad J.C."/>
            <person name="Nybo J.L."/>
            <person name="Theobald S."/>
            <person name="Kildgaard S."/>
            <person name="Isbrandt T."/>
            <person name="Kuo A."/>
            <person name="Sato A."/>
            <person name="Lyhne E.K."/>
            <person name="Kogle M.E."/>
            <person name="Wiebenga A."/>
            <person name="Kun R.S."/>
            <person name="Lubbers R.J."/>
            <person name="Makela M.R."/>
            <person name="Barry K."/>
            <person name="Chovatia M."/>
            <person name="Clum A."/>
            <person name="Daum C."/>
            <person name="Haridas S."/>
            <person name="He G."/>
            <person name="LaButti K."/>
            <person name="Lipzen A."/>
            <person name="Mondo S."/>
            <person name="Riley R."/>
            <person name="Salamov A."/>
            <person name="Simmons B.A."/>
            <person name="Magnuson J.K."/>
            <person name="Henrissat B."/>
            <person name="Mortensen U.H."/>
            <person name="Larsen T.O."/>
            <person name="Devries R.P."/>
            <person name="Grigoriev I.V."/>
            <person name="Machida M."/>
            <person name="Baker S.E."/>
            <person name="Andersen M.R."/>
        </authorList>
    </citation>
    <scope>NUCLEOTIDE SEQUENCE [LARGE SCALE GENOMIC DNA]</scope>
    <source>
        <strain evidence="3">CBS 121.62</strain>
    </source>
</reference>
<keyword evidence="2" id="KW-1133">Transmembrane helix</keyword>
<keyword evidence="2" id="KW-0812">Transmembrane</keyword>
<name>A0A5N6HB94_ASPFL</name>
<feature type="transmembrane region" description="Helical" evidence="2">
    <location>
        <begin position="255"/>
        <end position="278"/>
    </location>
</feature>
<dbReference type="VEuPathDB" id="FungiDB:F9C07_2106082"/>
<feature type="compositionally biased region" description="Polar residues" evidence="1">
    <location>
        <begin position="210"/>
        <end position="250"/>
    </location>
</feature>
<dbReference type="AlphaFoldDB" id="A0A5N6HB94"/>
<evidence type="ECO:0000256" key="2">
    <source>
        <dbReference type="SAM" id="Phobius"/>
    </source>
</evidence>
<evidence type="ECO:0000313" key="3">
    <source>
        <dbReference type="EMBL" id="KAB8251766.1"/>
    </source>
</evidence>
<dbReference type="EMBL" id="ML734558">
    <property type="protein sequence ID" value="KAB8251766.1"/>
    <property type="molecule type" value="Genomic_DNA"/>
</dbReference>
<feature type="compositionally biased region" description="Low complexity" evidence="1">
    <location>
        <begin position="180"/>
        <end position="205"/>
    </location>
</feature>
<feature type="compositionally biased region" description="Polar residues" evidence="1">
    <location>
        <begin position="285"/>
        <end position="296"/>
    </location>
</feature>
<sequence>MQTTTITGSATITITIVPLTTIFTPPPDCSTSWTFAPTGPDSLVNGILLQNAISHVTSCYPPGFSNTGRAMATHVFSPGYCPIGYTSADITINGPTTTATCCPSSHNYYKTTVNDNNFPPTPLVGCLSSMESTITTRVPLAIPGSEKDTLVSAPLTMWAQPIMVMLQATDLSQYGAVSTASSATPTPAMSAPQLTSTTLPTPTFLGPYSTPITSAAPSTLMTPTISTAPTEPTTSIDSTEPNPPESTALSPSAKAGIGIGAAALGLAVFVIAVVTRIFRRRKRPQSNPTPQTTGQERGSFRSFKPRAKAKEVRRGPPAELEA</sequence>
<evidence type="ECO:0000256" key="1">
    <source>
        <dbReference type="SAM" id="MobiDB-lite"/>
    </source>
</evidence>
<keyword evidence="2" id="KW-0472">Membrane</keyword>
<accession>A0A5N6HB94</accession>
<feature type="region of interest" description="Disordered" evidence="1">
    <location>
        <begin position="282"/>
        <end position="322"/>
    </location>
</feature>
<organism evidence="3">
    <name type="scientific">Aspergillus flavus</name>
    <dbReference type="NCBI Taxonomy" id="5059"/>
    <lineage>
        <taxon>Eukaryota</taxon>
        <taxon>Fungi</taxon>
        <taxon>Dikarya</taxon>
        <taxon>Ascomycota</taxon>
        <taxon>Pezizomycotina</taxon>
        <taxon>Eurotiomycetes</taxon>
        <taxon>Eurotiomycetidae</taxon>
        <taxon>Eurotiales</taxon>
        <taxon>Aspergillaceae</taxon>
        <taxon>Aspergillus</taxon>
        <taxon>Aspergillus subgen. Circumdati</taxon>
    </lineage>
</organism>
<protein>
    <submittedName>
        <fullName evidence="3">Uncharacterized protein</fullName>
    </submittedName>
</protein>
<proteinExistence type="predicted"/>
<dbReference type="VEuPathDB" id="FungiDB:AFLA_002048"/>
<dbReference type="Proteomes" id="UP000325434">
    <property type="component" value="Unassembled WGS sequence"/>
</dbReference>